<dbReference type="Gene3D" id="1.20.59.10">
    <property type="entry name" value="Chorismate mutase"/>
    <property type="match status" value="1"/>
</dbReference>
<dbReference type="GO" id="GO:0046417">
    <property type="term" value="P:chorismate metabolic process"/>
    <property type="evidence" value="ECO:0007669"/>
    <property type="project" value="InterPro"/>
</dbReference>
<feature type="domain" description="Chorismate mutase" evidence="21">
    <location>
        <begin position="2"/>
        <end position="92"/>
    </location>
</feature>
<dbReference type="InterPro" id="IPR008242">
    <property type="entry name" value="Chor_mutase/pphenate_deHydtase"/>
</dbReference>
<reference evidence="24" key="1">
    <citation type="submission" date="2017-07" db="EMBL/GenBank/DDBJ databases">
        <title>The cable genome - Insights into the physiology and evolution of filamentous bacteria capable of sulfide oxidation via long distance electron transfer.</title>
        <authorList>
            <person name="Thorup C."/>
            <person name="Bjerg J.T."/>
            <person name="Schreiber L."/>
            <person name="Nielsen L.P."/>
            <person name="Kjeldsen K.U."/>
            <person name="Boesen T."/>
            <person name="Boggild A."/>
            <person name="Meysman F."/>
            <person name="Geelhoed J."/>
            <person name="Schramm A."/>
        </authorList>
    </citation>
    <scope>NUCLEOTIDE SEQUENCE [LARGE SCALE GENOMIC DNA]</scope>
    <source>
        <strain evidence="24">GS</strain>
    </source>
</reference>
<dbReference type="GO" id="GO:0004106">
    <property type="term" value="F:chorismate mutase activity"/>
    <property type="evidence" value="ECO:0007669"/>
    <property type="project" value="UniProtKB-EC"/>
</dbReference>
<dbReference type="UniPathway" id="UPA00121">
    <property type="reaction ID" value="UER00345"/>
</dbReference>
<dbReference type="NCBIfam" id="NF008865">
    <property type="entry name" value="PRK11898.1"/>
    <property type="match status" value="1"/>
</dbReference>
<feature type="binding site" evidence="19">
    <location>
        <position position="49"/>
    </location>
    <ligand>
        <name>substrate</name>
    </ligand>
</feature>
<dbReference type="GO" id="GO:0004664">
    <property type="term" value="F:prephenate dehydratase activity"/>
    <property type="evidence" value="ECO:0007669"/>
    <property type="project" value="UniProtKB-EC"/>
</dbReference>
<evidence type="ECO:0000256" key="9">
    <source>
        <dbReference type="ARBA" id="ARBA00022490"/>
    </source>
</evidence>
<comment type="caution">
    <text evidence="24">The sequence shown here is derived from an EMBL/GenBank/DDBJ whole genome shotgun (WGS) entry which is preliminary data.</text>
</comment>
<evidence type="ECO:0000256" key="20">
    <source>
        <dbReference type="PIRSR" id="PIRSR001500-2"/>
    </source>
</evidence>
<dbReference type="InterPro" id="IPR002912">
    <property type="entry name" value="ACT_dom"/>
</dbReference>
<evidence type="ECO:0000256" key="18">
    <source>
        <dbReference type="ARBA" id="ARBA00047848"/>
    </source>
</evidence>
<dbReference type="PIRSF" id="PIRSF001500">
    <property type="entry name" value="Chor_mut_pdt_Ppr"/>
    <property type="match status" value="1"/>
</dbReference>
<proteinExistence type="predicted"/>
<evidence type="ECO:0000256" key="6">
    <source>
        <dbReference type="ARBA" id="ARBA00012404"/>
    </source>
</evidence>
<evidence type="ECO:0000256" key="10">
    <source>
        <dbReference type="ARBA" id="ARBA00022605"/>
    </source>
</evidence>
<sequence length="366" mass="40429">MAETKPTIPHVRQRIDDIDGAILSLLQERLDCALTIGRLKKEANLSSWDPRREREVYKRLLAENSGKFPDNALRSIFHEIMTTCRLAQKDVEVAFLGPEATFSHLAAVRYFGPAAQYRPVASIEDAFLEVEKGRVQYGIVPVENSIEGSIALTLDSFMKYKVIICGELHLAVRQNLLCSSGNLKDIQIVASHAQPLAQCRDWLRKNLPGIPTLDVSSTAAAAQMAADNPNIGAIASELAIKHYDVQIAVPSIEDHQGNTTRFLVIGNHAQPRSGSDKTSLLLGTADKPGALNEALSILSAKHINLTKLESRPVKGKRWKYQFFLDLLGHSDDQVIQEACNELQHICPSFRLLGSYPKAAEPEAEHI</sequence>
<evidence type="ECO:0000259" key="23">
    <source>
        <dbReference type="PROSITE" id="PS51671"/>
    </source>
</evidence>
<evidence type="ECO:0000256" key="12">
    <source>
        <dbReference type="ARBA" id="ARBA00023222"/>
    </source>
</evidence>
<evidence type="ECO:0000256" key="17">
    <source>
        <dbReference type="ARBA" id="ARBA00031520"/>
    </source>
</evidence>
<dbReference type="PANTHER" id="PTHR21022">
    <property type="entry name" value="PREPHENATE DEHYDRATASE P PROTEIN"/>
    <property type="match status" value="1"/>
</dbReference>
<dbReference type="FunFam" id="3.30.70.260:FF:000012">
    <property type="entry name" value="Prephenate dehydratase"/>
    <property type="match status" value="1"/>
</dbReference>
<accession>A0A521G097</accession>
<evidence type="ECO:0000259" key="22">
    <source>
        <dbReference type="PROSITE" id="PS51171"/>
    </source>
</evidence>
<evidence type="ECO:0000256" key="15">
    <source>
        <dbReference type="ARBA" id="ARBA00023268"/>
    </source>
</evidence>
<evidence type="ECO:0000256" key="1">
    <source>
        <dbReference type="ARBA" id="ARBA00000824"/>
    </source>
</evidence>
<dbReference type="InterPro" id="IPR018528">
    <property type="entry name" value="Preph_deHydtase_CS"/>
</dbReference>
<feature type="domain" description="ACT" evidence="23">
    <location>
        <begin position="279"/>
        <end position="356"/>
    </location>
</feature>
<dbReference type="GO" id="GO:0009094">
    <property type="term" value="P:L-phenylalanine biosynthetic process"/>
    <property type="evidence" value="ECO:0007669"/>
    <property type="project" value="UniProtKB-UniPathway"/>
</dbReference>
<dbReference type="AlphaFoldDB" id="A0A521G097"/>
<dbReference type="SUPFAM" id="SSF48600">
    <property type="entry name" value="Chorismate mutase II"/>
    <property type="match status" value="1"/>
</dbReference>
<dbReference type="GO" id="GO:0005737">
    <property type="term" value="C:cytoplasm"/>
    <property type="evidence" value="ECO:0007669"/>
    <property type="project" value="UniProtKB-SubCell"/>
</dbReference>
<evidence type="ECO:0000256" key="5">
    <source>
        <dbReference type="ARBA" id="ARBA00004817"/>
    </source>
</evidence>
<dbReference type="Pfam" id="PF01817">
    <property type="entry name" value="CM_2"/>
    <property type="match status" value="1"/>
</dbReference>
<dbReference type="Gene3D" id="3.30.70.260">
    <property type="match status" value="1"/>
</dbReference>
<dbReference type="PROSITE" id="PS51168">
    <property type="entry name" value="CHORISMATE_MUT_2"/>
    <property type="match status" value="1"/>
</dbReference>
<organism evidence="24 25">
    <name type="scientific">Candidatus Electronema aureum</name>
    <dbReference type="NCBI Taxonomy" id="2005002"/>
    <lineage>
        <taxon>Bacteria</taxon>
        <taxon>Pseudomonadati</taxon>
        <taxon>Thermodesulfobacteriota</taxon>
        <taxon>Desulfobulbia</taxon>
        <taxon>Desulfobulbales</taxon>
        <taxon>Desulfobulbaceae</taxon>
        <taxon>Candidatus Electronema</taxon>
    </lineage>
</organism>
<gene>
    <name evidence="24" type="ORF">CDV28_12728</name>
</gene>
<comment type="function">
    <text evidence="2">Catalyzes the Claisen rearrangement of chorismate to prephenate and the decarboxylation/dehydration of prephenate to phenylpyruvate.</text>
</comment>
<dbReference type="InterPro" id="IPR036979">
    <property type="entry name" value="CM_dom_sf"/>
</dbReference>
<evidence type="ECO:0000256" key="8">
    <source>
        <dbReference type="ARBA" id="ARBA00014401"/>
    </source>
</evidence>
<dbReference type="Proteomes" id="UP000316238">
    <property type="component" value="Unassembled WGS sequence"/>
</dbReference>
<evidence type="ECO:0000259" key="21">
    <source>
        <dbReference type="PROSITE" id="PS51168"/>
    </source>
</evidence>
<dbReference type="SUPFAM" id="SSF53850">
    <property type="entry name" value="Periplasmic binding protein-like II"/>
    <property type="match status" value="1"/>
</dbReference>
<feature type="binding site" evidence="19">
    <location>
        <position position="12"/>
    </location>
    <ligand>
        <name>substrate</name>
    </ligand>
</feature>
<keyword evidence="15" id="KW-0511">Multifunctional enzyme</keyword>
<comment type="pathway">
    <text evidence="5">Metabolic intermediate biosynthesis; prephenate biosynthesis; prephenate from chorismate: step 1/1.</text>
</comment>
<feature type="binding site" evidence="19">
    <location>
        <position position="53"/>
    </location>
    <ligand>
        <name>substrate</name>
    </ligand>
</feature>
<comment type="catalytic activity">
    <reaction evidence="1">
        <text>chorismate = prephenate</text>
        <dbReference type="Rhea" id="RHEA:13897"/>
        <dbReference type="ChEBI" id="CHEBI:29748"/>
        <dbReference type="ChEBI" id="CHEBI:29934"/>
        <dbReference type="EC" id="5.4.99.5"/>
    </reaction>
</comment>
<dbReference type="SMART" id="SM00830">
    <property type="entry name" value="CM_2"/>
    <property type="match status" value="1"/>
</dbReference>
<evidence type="ECO:0000313" key="25">
    <source>
        <dbReference type="Proteomes" id="UP000316238"/>
    </source>
</evidence>
<comment type="subcellular location">
    <subcellularLocation>
        <location evidence="3">Cytoplasm</location>
    </subcellularLocation>
</comment>
<evidence type="ECO:0000256" key="13">
    <source>
        <dbReference type="ARBA" id="ARBA00023235"/>
    </source>
</evidence>
<evidence type="ECO:0000313" key="24">
    <source>
        <dbReference type="EMBL" id="TAA74425.1"/>
    </source>
</evidence>
<evidence type="ECO:0000256" key="11">
    <source>
        <dbReference type="ARBA" id="ARBA00023141"/>
    </source>
</evidence>
<keyword evidence="12" id="KW-0584">Phenylalanine biosynthesis</keyword>
<evidence type="ECO:0000256" key="14">
    <source>
        <dbReference type="ARBA" id="ARBA00023239"/>
    </source>
</evidence>
<dbReference type="Pfam" id="PF01842">
    <property type="entry name" value="ACT"/>
    <property type="match status" value="1"/>
</dbReference>
<keyword evidence="14 24" id="KW-0456">Lyase</keyword>
<feature type="binding site" evidence="19">
    <location>
        <position position="84"/>
    </location>
    <ligand>
        <name>substrate</name>
    </ligand>
</feature>
<dbReference type="InterPro" id="IPR045865">
    <property type="entry name" value="ACT-like_dom_sf"/>
</dbReference>
<dbReference type="EC" id="4.2.1.51" evidence="7"/>
<dbReference type="Pfam" id="PF00800">
    <property type="entry name" value="PDT"/>
    <property type="match status" value="1"/>
</dbReference>
<keyword evidence="9" id="KW-0963">Cytoplasm</keyword>
<feature type="binding site" evidence="19">
    <location>
        <position position="29"/>
    </location>
    <ligand>
        <name>substrate</name>
    </ligand>
</feature>
<evidence type="ECO:0000256" key="7">
    <source>
        <dbReference type="ARBA" id="ARBA00013147"/>
    </source>
</evidence>
<dbReference type="CDD" id="cd13630">
    <property type="entry name" value="PBP2_PDT_1"/>
    <property type="match status" value="1"/>
</dbReference>
<keyword evidence="25" id="KW-1185">Reference proteome</keyword>
<evidence type="ECO:0000256" key="2">
    <source>
        <dbReference type="ARBA" id="ARBA00002364"/>
    </source>
</evidence>
<dbReference type="InterPro" id="IPR036263">
    <property type="entry name" value="Chorismate_II_sf"/>
</dbReference>
<evidence type="ECO:0000256" key="16">
    <source>
        <dbReference type="ARBA" id="ARBA00031175"/>
    </source>
</evidence>
<dbReference type="InterPro" id="IPR002701">
    <property type="entry name" value="CM_II_prokaryot"/>
</dbReference>
<comment type="catalytic activity">
    <reaction evidence="18">
        <text>prephenate + H(+) = 3-phenylpyruvate + CO2 + H2O</text>
        <dbReference type="Rhea" id="RHEA:21648"/>
        <dbReference type="ChEBI" id="CHEBI:15377"/>
        <dbReference type="ChEBI" id="CHEBI:15378"/>
        <dbReference type="ChEBI" id="CHEBI:16526"/>
        <dbReference type="ChEBI" id="CHEBI:18005"/>
        <dbReference type="ChEBI" id="CHEBI:29934"/>
        <dbReference type="EC" id="4.2.1.51"/>
    </reaction>
</comment>
<evidence type="ECO:0000256" key="19">
    <source>
        <dbReference type="PIRSR" id="PIRSR001500-1"/>
    </source>
</evidence>
<dbReference type="Gene3D" id="3.40.190.10">
    <property type="entry name" value="Periplasmic binding protein-like II"/>
    <property type="match status" value="2"/>
</dbReference>
<dbReference type="UniPathway" id="UPA00120">
    <property type="reaction ID" value="UER00203"/>
</dbReference>
<feature type="domain" description="Prephenate dehydratase" evidence="22">
    <location>
        <begin position="92"/>
        <end position="267"/>
    </location>
</feature>
<dbReference type="CDD" id="cd04905">
    <property type="entry name" value="ACT_CM-PDT"/>
    <property type="match status" value="1"/>
</dbReference>
<dbReference type="SUPFAM" id="SSF55021">
    <property type="entry name" value="ACT-like"/>
    <property type="match status" value="1"/>
</dbReference>
<evidence type="ECO:0000256" key="4">
    <source>
        <dbReference type="ARBA" id="ARBA00004741"/>
    </source>
</evidence>
<dbReference type="PANTHER" id="PTHR21022:SF19">
    <property type="entry name" value="PREPHENATE DEHYDRATASE-RELATED"/>
    <property type="match status" value="1"/>
</dbReference>
<evidence type="ECO:0000256" key="3">
    <source>
        <dbReference type="ARBA" id="ARBA00004496"/>
    </source>
</evidence>
<feature type="site" description="Essential for prephenate dehydratase activity" evidence="20">
    <location>
        <position position="260"/>
    </location>
</feature>
<keyword evidence="13 24" id="KW-0413">Isomerase</keyword>
<feature type="binding site" evidence="19">
    <location>
        <position position="88"/>
    </location>
    <ligand>
        <name>substrate</name>
    </ligand>
</feature>
<dbReference type="FunFam" id="3.40.190.10:FF:000029">
    <property type="entry name" value="Chorismate mutase/Prephenate dehydratase"/>
    <property type="match status" value="1"/>
</dbReference>
<dbReference type="PROSITE" id="PS51671">
    <property type="entry name" value="ACT"/>
    <property type="match status" value="1"/>
</dbReference>
<dbReference type="PROSITE" id="PS51171">
    <property type="entry name" value="PREPHENATE_DEHYDR_3"/>
    <property type="match status" value="1"/>
</dbReference>
<name>A0A521G097_9BACT</name>
<keyword evidence="10" id="KW-0028">Amino-acid biosynthesis</keyword>
<dbReference type="EMBL" id="NQJD01000027">
    <property type="protein sequence ID" value="TAA74425.1"/>
    <property type="molecule type" value="Genomic_DNA"/>
</dbReference>
<protein>
    <recommendedName>
        <fullName evidence="8">Bifunctional chorismate mutase/prephenate dehydratase</fullName>
        <ecNumber evidence="7">4.2.1.51</ecNumber>
        <ecNumber evidence="6">5.4.99.5</ecNumber>
    </recommendedName>
    <alternativeName>
        <fullName evidence="17">Chorismate mutase-prephenate dehydratase</fullName>
    </alternativeName>
    <alternativeName>
        <fullName evidence="16">p-protein</fullName>
    </alternativeName>
</protein>
<feature type="binding site" evidence="19">
    <location>
        <position position="40"/>
    </location>
    <ligand>
        <name>substrate</name>
    </ligand>
</feature>
<dbReference type="InterPro" id="IPR001086">
    <property type="entry name" value="Preph_deHydtase"/>
</dbReference>
<keyword evidence="11" id="KW-0057">Aromatic amino acid biosynthesis</keyword>
<dbReference type="EC" id="5.4.99.5" evidence="6"/>
<comment type="pathway">
    <text evidence="4">Amino-acid biosynthesis; L-phenylalanine biosynthesis; phenylpyruvate from prephenate: step 1/1.</text>
</comment>
<dbReference type="PROSITE" id="PS00858">
    <property type="entry name" value="PREPHENATE_DEHYDR_2"/>
    <property type="match status" value="1"/>
</dbReference>